<dbReference type="PANTHER" id="PTHR11851">
    <property type="entry name" value="METALLOPROTEASE"/>
    <property type="match status" value="1"/>
</dbReference>
<reference evidence="6 7" key="1">
    <citation type="journal article" date="2010" name="Stand. Genomic Sci.">
        <title>Complete genome sequence of Haliangium ochraceum type strain (SMP-2).</title>
        <authorList>
            <consortium name="US DOE Joint Genome Institute (JGI-PGF)"/>
            <person name="Ivanova N."/>
            <person name="Daum C."/>
            <person name="Lang E."/>
            <person name="Abt B."/>
            <person name="Kopitz M."/>
            <person name="Saunders E."/>
            <person name="Lapidus A."/>
            <person name="Lucas S."/>
            <person name="Glavina Del Rio T."/>
            <person name="Nolan M."/>
            <person name="Tice H."/>
            <person name="Copeland A."/>
            <person name="Cheng J.F."/>
            <person name="Chen F."/>
            <person name="Bruce D."/>
            <person name="Goodwin L."/>
            <person name="Pitluck S."/>
            <person name="Mavromatis K."/>
            <person name="Pati A."/>
            <person name="Mikhailova N."/>
            <person name="Chen A."/>
            <person name="Palaniappan K."/>
            <person name="Land M."/>
            <person name="Hauser L."/>
            <person name="Chang Y.J."/>
            <person name="Jeffries C.D."/>
            <person name="Detter J.C."/>
            <person name="Brettin T."/>
            <person name="Rohde M."/>
            <person name="Goker M."/>
            <person name="Bristow J."/>
            <person name="Markowitz V."/>
            <person name="Eisen J.A."/>
            <person name="Hugenholtz P."/>
            <person name="Kyrpides N.C."/>
            <person name="Klenk H.P."/>
        </authorList>
    </citation>
    <scope>NUCLEOTIDE SEQUENCE [LARGE SCALE GENOMIC DNA]</scope>
    <source>
        <strain evidence="7">DSM 14365 / CIP 107738 / JCM 11303 / AJ 13395 / SMP-2</strain>
    </source>
</reference>
<dbReference type="InterPro" id="IPR011249">
    <property type="entry name" value="Metalloenz_LuxS/M16"/>
</dbReference>
<feature type="domain" description="Peptidase M16 C-terminal" evidence="5">
    <location>
        <begin position="183"/>
        <end position="357"/>
    </location>
</feature>
<dbReference type="GO" id="GO:0046872">
    <property type="term" value="F:metal ion binding"/>
    <property type="evidence" value="ECO:0007669"/>
    <property type="project" value="InterPro"/>
</dbReference>
<dbReference type="SUPFAM" id="SSF63411">
    <property type="entry name" value="LuxS/MPP-like metallohydrolase"/>
    <property type="match status" value="2"/>
</dbReference>
<proteinExistence type="inferred from homology"/>
<gene>
    <name evidence="6" type="ordered locus">Hoch_0281</name>
</gene>
<dbReference type="AlphaFoldDB" id="D0LHR0"/>
<dbReference type="Pfam" id="PF05193">
    <property type="entry name" value="Peptidase_M16_C"/>
    <property type="match status" value="1"/>
</dbReference>
<protein>
    <submittedName>
        <fullName evidence="6">Peptidase M16 domain protein</fullName>
    </submittedName>
</protein>
<dbReference type="GO" id="GO:0006508">
    <property type="term" value="P:proteolysis"/>
    <property type="evidence" value="ECO:0007669"/>
    <property type="project" value="InterPro"/>
</dbReference>
<evidence type="ECO:0000256" key="2">
    <source>
        <dbReference type="ARBA" id="ARBA00007261"/>
    </source>
</evidence>
<feature type="domain" description="Peptidase M16 N-terminal" evidence="4">
    <location>
        <begin position="28"/>
        <end position="147"/>
    </location>
</feature>
<keyword evidence="7" id="KW-1185">Reference proteome</keyword>
<dbReference type="STRING" id="502025.Hoch_0281"/>
<name>D0LHR0_HALO1</name>
<dbReference type="Proteomes" id="UP000001880">
    <property type="component" value="Chromosome"/>
</dbReference>
<dbReference type="InterPro" id="IPR011765">
    <property type="entry name" value="Pept_M16_N"/>
</dbReference>
<evidence type="ECO:0000313" key="7">
    <source>
        <dbReference type="Proteomes" id="UP000001880"/>
    </source>
</evidence>
<dbReference type="Gene3D" id="3.30.830.10">
    <property type="entry name" value="Metalloenzyme, LuxS/M16 peptidase-like"/>
    <property type="match status" value="2"/>
</dbReference>
<dbReference type="PANTHER" id="PTHR11851:SF49">
    <property type="entry name" value="MITOCHONDRIAL-PROCESSING PEPTIDASE SUBUNIT ALPHA"/>
    <property type="match status" value="1"/>
</dbReference>
<comment type="similarity">
    <text evidence="2 3">Belongs to the peptidase M16 family.</text>
</comment>
<dbReference type="InterPro" id="IPR007863">
    <property type="entry name" value="Peptidase_M16_C"/>
</dbReference>
<dbReference type="KEGG" id="hoh:Hoch_0281"/>
<evidence type="ECO:0000259" key="4">
    <source>
        <dbReference type="Pfam" id="PF00675"/>
    </source>
</evidence>
<dbReference type="eggNOG" id="COG0612">
    <property type="taxonomic scope" value="Bacteria"/>
</dbReference>
<accession>D0LHR0</accession>
<dbReference type="EMBL" id="CP001804">
    <property type="protein sequence ID" value="ACY12922.1"/>
    <property type="molecule type" value="Genomic_DNA"/>
</dbReference>
<dbReference type="Pfam" id="PF00675">
    <property type="entry name" value="Peptidase_M16"/>
    <property type="match status" value="1"/>
</dbReference>
<dbReference type="PROSITE" id="PS00143">
    <property type="entry name" value="INSULINASE"/>
    <property type="match status" value="1"/>
</dbReference>
<organism evidence="6 7">
    <name type="scientific">Haliangium ochraceum (strain DSM 14365 / JCM 11303 / SMP-2)</name>
    <dbReference type="NCBI Taxonomy" id="502025"/>
    <lineage>
        <taxon>Bacteria</taxon>
        <taxon>Pseudomonadati</taxon>
        <taxon>Myxococcota</taxon>
        <taxon>Polyangia</taxon>
        <taxon>Haliangiales</taxon>
        <taxon>Kofleriaceae</taxon>
        <taxon>Haliangium</taxon>
    </lineage>
</organism>
<evidence type="ECO:0000256" key="3">
    <source>
        <dbReference type="RuleBase" id="RU004447"/>
    </source>
</evidence>
<sequence>MAPGLRHTCPEAPVFPTIISTALDNGLRVLTAPLPHLHTATLAAFVKVGSRFERAEDNGLSHFVEHMLFRGTDAYPNSRHLNLAIEGLGSALHAETGRDLSLYCMSVEPGLVGDGLGLFGEIFGSPRFGEIDLERRIILEEINEDYAEDGSEINGDDIARGLVFDGHPLAQRIIGSRDNIRRFDGDDVRRHFARHYTGANMLVCVAGPVAHEEVVEGARAHLGGLPTGTPVAVAPLAFEQDRARYKYVRDSGAQTSLNIVFRAVPDMDAGYMATAALSRAIDDGMATPLHYELCDQKGLAYSIQASLEPLADVALFEVSGATSPNKIPELVGDVLALLGRFREQPLSDEELSRIKRRYRLDLLGGLDDGYAVANWYGGPALYYPPPDFAERAAQMEALTADDVLAAARQIFRPERLSVSIVGALSRARRDRVRELVVKWK</sequence>
<dbReference type="GO" id="GO:0004222">
    <property type="term" value="F:metalloendopeptidase activity"/>
    <property type="evidence" value="ECO:0007669"/>
    <property type="project" value="InterPro"/>
</dbReference>
<evidence type="ECO:0000256" key="1">
    <source>
        <dbReference type="ARBA" id="ARBA00001947"/>
    </source>
</evidence>
<dbReference type="InterPro" id="IPR050361">
    <property type="entry name" value="MPP/UQCRC_Complex"/>
</dbReference>
<dbReference type="InterPro" id="IPR001431">
    <property type="entry name" value="Pept_M16_Zn_BS"/>
</dbReference>
<dbReference type="HOGENOM" id="CLU_009902_3_3_7"/>
<evidence type="ECO:0000313" key="6">
    <source>
        <dbReference type="EMBL" id="ACY12922.1"/>
    </source>
</evidence>
<comment type="cofactor">
    <cofactor evidence="1">
        <name>Zn(2+)</name>
        <dbReference type="ChEBI" id="CHEBI:29105"/>
    </cofactor>
</comment>
<evidence type="ECO:0000259" key="5">
    <source>
        <dbReference type="Pfam" id="PF05193"/>
    </source>
</evidence>